<dbReference type="OrthoDB" id="268593at2759"/>
<keyword evidence="5" id="KW-0411">Iron-sulfur</keyword>
<dbReference type="InterPro" id="IPR001055">
    <property type="entry name" value="Adrenodoxin-like"/>
</dbReference>
<evidence type="ECO:0000256" key="3">
    <source>
        <dbReference type="ARBA" id="ARBA00022723"/>
    </source>
</evidence>
<protein>
    <submittedName>
        <fullName evidence="8">Ferredoxin</fullName>
    </submittedName>
</protein>
<dbReference type="GO" id="GO:0051537">
    <property type="term" value="F:2 iron, 2 sulfur cluster binding"/>
    <property type="evidence" value="ECO:0007669"/>
    <property type="project" value="UniProtKB-KW"/>
</dbReference>
<proteinExistence type="inferred from homology"/>
<comment type="caution">
    <text evidence="8">The sequence shown here is derived from an EMBL/GenBank/DDBJ whole genome shotgun (WGS) entry which is preliminary data.</text>
</comment>
<keyword evidence="4" id="KW-0408">Iron</keyword>
<evidence type="ECO:0000313" key="8">
    <source>
        <dbReference type="EMBL" id="KAF2450240.1"/>
    </source>
</evidence>
<evidence type="ECO:0000256" key="5">
    <source>
        <dbReference type="ARBA" id="ARBA00023014"/>
    </source>
</evidence>
<dbReference type="GO" id="GO:0009055">
    <property type="term" value="F:electron transfer activity"/>
    <property type="evidence" value="ECO:0007669"/>
    <property type="project" value="TreeGrafter"/>
</dbReference>
<keyword evidence="3" id="KW-0479">Metal-binding</keyword>
<accession>A0A9P4PTZ5</accession>
<organism evidence="8 9">
    <name type="scientific">Karstenula rhodostoma CBS 690.94</name>
    <dbReference type="NCBI Taxonomy" id="1392251"/>
    <lineage>
        <taxon>Eukaryota</taxon>
        <taxon>Fungi</taxon>
        <taxon>Dikarya</taxon>
        <taxon>Ascomycota</taxon>
        <taxon>Pezizomycotina</taxon>
        <taxon>Dothideomycetes</taxon>
        <taxon>Pleosporomycetidae</taxon>
        <taxon>Pleosporales</taxon>
        <taxon>Massarineae</taxon>
        <taxon>Didymosphaeriaceae</taxon>
        <taxon>Karstenula</taxon>
    </lineage>
</organism>
<dbReference type="Proteomes" id="UP000799764">
    <property type="component" value="Unassembled WGS sequence"/>
</dbReference>
<dbReference type="InterPro" id="IPR001041">
    <property type="entry name" value="2Fe-2S_ferredoxin-type"/>
</dbReference>
<keyword evidence="2" id="KW-0001">2Fe-2S</keyword>
<comment type="similarity">
    <text evidence="1">Belongs to the adrenodoxin/putidaredoxin family.</text>
</comment>
<dbReference type="InterPro" id="IPR036010">
    <property type="entry name" value="2Fe-2S_ferredoxin-like_sf"/>
</dbReference>
<evidence type="ECO:0000256" key="1">
    <source>
        <dbReference type="ARBA" id="ARBA00010914"/>
    </source>
</evidence>
<dbReference type="GO" id="GO:0046872">
    <property type="term" value="F:metal ion binding"/>
    <property type="evidence" value="ECO:0007669"/>
    <property type="project" value="UniProtKB-KW"/>
</dbReference>
<dbReference type="GO" id="GO:0140647">
    <property type="term" value="P:P450-containing electron transport chain"/>
    <property type="evidence" value="ECO:0007669"/>
    <property type="project" value="InterPro"/>
</dbReference>
<dbReference type="Gene3D" id="3.10.20.30">
    <property type="match status" value="1"/>
</dbReference>
<dbReference type="SUPFAM" id="SSF54292">
    <property type="entry name" value="2Fe-2S ferredoxin-like"/>
    <property type="match status" value="1"/>
</dbReference>
<sequence>MTQNIGACQGECACSTCHVIASSKEHYLSLDSPTEKENDMLDLAHGLTETSRLACQLRMKRDLSGVEITLPGITQDVQKDI</sequence>
<reference evidence="8" key="1">
    <citation type="journal article" date="2020" name="Stud. Mycol.">
        <title>101 Dothideomycetes genomes: a test case for predicting lifestyles and emergence of pathogens.</title>
        <authorList>
            <person name="Haridas S."/>
            <person name="Albert R."/>
            <person name="Binder M."/>
            <person name="Bloem J."/>
            <person name="Labutti K."/>
            <person name="Salamov A."/>
            <person name="Andreopoulos B."/>
            <person name="Baker S."/>
            <person name="Barry K."/>
            <person name="Bills G."/>
            <person name="Bluhm B."/>
            <person name="Cannon C."/>
            <person name="Castanera R."/>
            <person name="Culley D."/>
            <person name="Daum C."/>
            <person name="Ezra D."/>
            <person name="Gonzalez J."/>
            <person name="Henrissat B."/>
            <person name="Kuo A."/>
            <person name="Liang C."/>
            <person name="Lipzen A."/>
            <person name="Lutzoni F."/>
            <person name="Magnuson J."/>
            <person name="Mondo S."/>
            <person name="Nolan M."/>
            <person name="Ohm R."/>
            <person name="Pangilinan J."/>
            <person name="Park H.-J."/>
            <person name="Ramirez L."/>
            <person name="Alfaro M."/>
            <person name="Sun H."/>
            <person name="Tritt A."/>
            <person name="Yoshinaga Y."/>
            <person name="Zwiers L.-H."/>
            <person name="Turgeon B."/>
            <person name="Goodwin S."/>
            <person name="Spatafora J."/>
            <person name="Crous P."/>
            <person name="Grigoriev I."/>
        </authorList>
    </citation>
    <scope>NUCLEOTIDE SEQUENCE</scope>
    <source>
        <strain evidence="8">CBS 690.94</strain>
    </source>
</reference>
<dbReference type="AlphaFoldDB" id="A0A9P4PTZ5"/>
<feature type="domain" description="2Fe-2S ferredoxin-type" evidence="7">
    <location>
        <begin position="7"/>
        <end position="60"/>
    </location>
</feature>
<name>A0A9P4PTZ5_9PLEO</name>
<evidence type="ECO:0000256" key="2">
    <source>
        <dbReference type="ARBA" id="ARBA00022714"/>
    </source>
</evidence>
<dbReference type="PANTHER" id="PTHR23426">
    <property type="entry name" value="FERREDOXIN/ADRENODOXIN"/>
    <property type="match status" value="1"/>
</dbReference>
<evidence type="ECO:0000256" key="4">
    <source>
        <dbReference type="ARBA" id="ARBA00023004"/>
    </source>
</evidence>
<keyword evidence="9" id="KW-1185">Reference proteome</keyword>
<evidence type="ECO:0000313" key="9">
    <source>
        <dbReference type="Proteomes" id="UP000799764"/>
    </source>
</evidence>
<dbReference type="PRINTS" id="PR00355">
    <property type="entry name" value="ADRENODOXIN"/>
</dbReference>
<evidence type="ECO:0000256" key="6">
    <source>
        <dbReference type="ARBA" id="ARBA00034078"/>
    </source>
</evidence>
<comment type="cofactor">
    <cofactor evidence="6">
        <name>[2Fe-2S] cluster</name>
        <dbReference type="ChEBI" id="CHEBI:190135"/>
    </cofactor>
</comment>
<dbReference type="Pfam" id="PF00111">
    <property type="entry name" value="Fer2"/>
    <property type="match status" value="1"/>
</dbReference>
<dbReference type="PANTHER" id="PTHR23426:SF65">
    <property type="entry name" value="FERREDOXIN-2, MITOCHONDRIAL"/>
    <property type="match status" value="1"/>
</dbReference>
<gene>
    <name evidence="8" type="ORF">P171DRAFT_426672</name>
</gene>
<dbReference type="GO" id="GO:0005739">
    <property type="term" value="C:mitochondrion"/>
    <property type="evidence" value="ECO:0007669"/>
    <property type="project" value="TreeGrafter"/>
</dbReference>
<evidence type="ECO:0000259" key="7">
    <source>
        <dbReference type="Pfam" id="PF00111"/>
    </source>
</evidence>
<dbReference type="InterPro" id="IPR012675">
    <property type="entry name" value="Beta-grasp_dom_sf"/>
</dbReference>
<dbReference type="EMBL" id="MU001493">
    <property type="protein sequence ID" value="KAF2450240.1"/>
    <property type="molecule type" value="Genomic_DNA"/>
</dbReference>